<accession>A0A2G8RAT0</accession>
<proteinExistence type="predicted"/>
<evidence type="ECO:0000313" key="2">
    <source>
        <dbReference type="EMBL" id="PIL18642.1"/>
    </source>
</evidence>
<keyword evidence="1" id="KW-1133">Transmembrane helix</keyword>
<gene>
    <name evidence="2" type="ORF">P775_18905</name>
</gene>
<evidence type="ECO:0008006" key="4">
    <source>
        <dbReference type="Google" id="ProtNLM"/>
    </source>
</evidence>
<dbReference type="Proteomes" id="UP000231259">
    <property type="component" value="Unassembled WGS sequence"/>
</dbReference>
<sequence>MSDTRILAEVGASAYRRVVGVGMLWILGVMLIYIAATTPPTVVWQILLLAMGTCALWLGYAMMRATTVAIELTEHELRDSTGTVLARIADVEKIDRGVFAFKPSNGFTLILKQPQSRCWRPGMWWRLGRRVAVGGVTPGPLTRPMADMIAAMIAGNGPVPGDLTKFD</sequence>
<name>A0A2G8RAT0_9RHOB</name>
<dbReference type="AlphaFoldDB" id="A0A2G8RAT0"/>
<comment type="caution">
    <text evidence="2">The sequence shown here is derived from an EMBL/GenBank/DDBJ whole genome shotgun (WGS) entry which is preliminary data.</text>
</comment>
<protein>
    <recommendedName>
        <fullName evidence="4">DUF304 domain-containing protein</fullName>
    </recommendedName>
</protein>
<dbReference type="RefSeq" id="WP_099912286.1">
    <property type="nucleotide sequence ID" value="NZ_AWWI01000121.1"/>
</dbReference>
<feature type="transmembrane region" description="Helical" evidence="1">
    <location>
        <begin position="18"/>
        <end position="36"/>
    </location>
</feature>
<keyword evidence="1" id="KW-0472">Membrane</keyword>
<keyword evidence="3" id="KW-1185">Reference proteome</keyword>
<dbReference type="OrthoDB" id="7862519at2"/>
<reference evidence="2 3" key="1">
    <citation type="submission" date="2013-09" db="EMBL/GenBank/DDBJ databases">
        <title>Genome sequencing of Phaeobacter antarcticus sp. nov. SM1211.</title>
        <authorList>
            <person name="Zhang X.-Y."/>
            <person name="Liu C."/>
            <person name="Chen X.-L."/>
            <person name="Xie B.-B."/>
            <person name="Qin Q.-L."/>
            <person name="Rong J.-C."/>
            <person name="Zhang Y.-Z."/>
        </authorList>
    </citation>
    <scope>NUCLEOTIDE SEQUENCE [LARGE SCALE GENOMIC DNA]</scope>
    <source>
        <strain evidence="2 3">SM1211</strain>
    </source>
</reference>
<feature type="transmembrane region" description="Helical" evidence="1">
    <location>
        <begin position="42"/>
        <end position="60"/>
    </location>
</feature>
<keyword evidence="1" id="KW-0812">Transmembrane</keyword>
<evidence type="ECO:0000256" key="1">
    <source>
        <dbReference type="SAM" id="Phobius"/>
    </source>
</evidence>
<dbReference type="EMBL" id="AWWI01000121">
    <property type="protein sequence ID" value="PIL18642.1"/>
    <property type="molecule type" value="Genomic_DNA"/>
</dbReference>
<evidence type="ECO:0000313" key="3">
    <source>
        <dbReference type="Proteomes" id="UP000231259"/>
    </source>
</evidence>
<organism evidence="2 3">
    <name type="scientific">Puniceibacterium antarcticum</name>
    <dbReference type="NCBI Taxonomy" id="1206336"/>
    <lineage>
        <taxon>Bacteria</taxon>
        <taxon>Pseudomonadati</taxon>
        <taxon>Pseudomonadota</taxon>
        <taxon>Alphaproteobacteria</taxon>
        <taxon>Rhodobacterales</taxon>
        <taxon>Paracoccaceae</taxon>
        <taxon>Puniceibacterium</taxon>
    </lineage>
</organism>